<feature type="compositionally biased region" description="Low complexity" evidence="1">
    <location>
        <begin position="381"/>
        <end position="398"/>
    </location>
</feature>
<feature type="compositionally biased region" description="Low complexity" evidence="1">
    <location>
        <begin position="336"/>
        <end position="371"/>
    </location>
</feature>
<proteinExistence type="predicted"/>
<protein>
    <recommendedName>
        <fullName evidence="3">TIR domain-containing protein</fullName>
    </recommendedName>
</protein>
<feature type="region of interest" description="Disordered" evidence="1">
    <location>
        <begin position="266"/>
        <end position="413"/>
    </location>
</feature>
<reference evidence="2" key="1">
    <citation type="submission" date="2021-01" db="EMBL/GenBank/DDBJ databases">
        <authorList>
            <person name="Corre E."/>
            <person name="Pelletier E."/>
            <person name="Niang G."/>
            <person name="Scheremetjew M."/>
            <person name="Finn R."/>
            <person name="Kale V."/>
            <person name="Holt S."/>
            <person name="Cochrane G."/>
            <person name="Meng A."/>
            <person name="Brown T."/>
            <person name="Cohen L."/>
        </authorList>
    </citation>
    <scope>NUCLEOTIDE SEQUENCE</scope>
    <source>
        <strain evidence="2">CCMP645</strain>
    </source>
</reference>
<gene>
    <name evidence="2" type="ORF">PCAR00345_LOCUS23595</name>
</gene>
<evidence type="ECO:0000313" key="2">
    <source>
        <dbReference type="EMBL" id="CAE0770983.1"/>
    </source>
</evidence>
<feature type="compositionally biased region" description="Low complexity" evidence="1">
    <location>
        <begin position="487"/>
        <end position="506"/>
    </location>
</feature>
<feature type="region of interest" description="Disordered" evidence="1">
    <location>
        <begin position="447"/>
        <end position="546"/>
    </location>
</feature>
<feature type="compositionally biased region" description="Low complexity" evidence="1">
    <location>
        <begin position="523"/>
        <end position="546"/>
    </location>
</feature>
<feature type="region of interest" description="Disordered" evidence="1">
    <location>
        <begin position="565"/>
        <end position="617"/>
    </location>
</feature>
<evidence type="ECO:0000256" key="1">
    <source>
        <dbReference type="SAM" id="MobiDB-lite"/>
    </source>
</evidence>
<sequence>MADGSVRQMLLAAAQQCTTASILKSLYLLSLNGRGALLLAASTSAIAICLAMRKRRNQTEAKEKKERIYRPRISGAKWVACICREREACPVESLWVQAELEAATQADVYLDCEDTYDAMAAADRIRQSAVLVVMQTHRIFTSAHRIFEVLTAIRHGVPLIMVRVEYGEYRYDIEHESTQLQDLARRLSTSTYAFLEEHGFSRRETVETISLVVPSLISISFDSSAMRGALFATSQRIAQLLESAQPWTLHNKASVLTPLPHGLRAIDTHSNCSSPRSTSRGSGLTPRSRNIRQNVMVRSPAMDALPLRPRSPSPYVAQGQASTAIQHASMRSGAFRPSLLSPASSNSSHSPRSRRSSSTSSATMRGSRSSAISDAPTLARTTSSPLSSSCSPFSSTDSAHCSTDSPSAPAIEAEPPLSSITMQGNSQGSDAQKRNAPSYDAQIIFKQSSGTQSSDAQSNDAQLSKPKSSVRWSVEARCLEPPPPVNRRASSRSSSSSSSSSSSRYSQHNGASASEGTLEASRDVSCTSSSVTSSTSSCHSTTSVSSRLSRASTQCGEMLAPVLSLASDVGAGDSQRRRSPPRFWRRTQQPAFSDDGEPSCAPALSSKGKGTAERPSH</sequence>
<accession>A0A7S4BMV6</accession>
<dbReference type="AlphaFoldDB" id="A0A7S4BMV6"/>
<feature type="compositionally biased region" description="Polar residues" evidence="1">
    <location>
        <begin position="447"/>
        <end position="471"/>
    </location>
</feature>
<evidence type="ECO:0008006" key="3">
    <source>
        <dbReference type="Google" id="ProtNLM"/>
    </source>
</evidence>
<organism evidence="2">
    <name type="scientific">Chrysotila carterae</name>
    <name type="common">Marine alga</name>
    <name type="synonym">Syracosphaera carterae</name>
    <dbReference type="NCBI Taxonomy" id="13221"/>
    <lineage>
        <taxon>Eukaryota</taxon>
        <taxon>Haptista</taxon>
        <taxon>Haptophyta</taxon>
        <taxon>Prymnesiophyceae</taxon>
        <taxon>Isochrysidales</taxon>
        <taxon>Isochrysidaceae</taxon>
        <taxon>Chrysotila</taxon>
    </lineage>
</organism>
<feature type="compositionally biased region" description="Polar residues" evidence="1">
    <location>
        <begin position="268"/>
        <end position="293"/>
    </location>
</feature>
<dbReference type="EMBL" id="HBIZ01037013">
    <property type="protein sequence ID" value="CAE0770983.1"/>
    <property type="molecule type" value="Transcribed_RNA"/>
</dbReference>
<name>A0A7S4BMV6_CHRCT</name>